<dbReference type="RefSeq" id="WP_184670816.1">
    <property type="nucleotide sequence ID" value="NZ_BAABAI010000022.1"/>
</dbReference>
<dbReference type="PROSITE" id="PS51257">
    <property type="entry name" value="PROKAR_LIPOPROTEIN"/>
    <property type="match status" value="1"/>
</dbReference>
<keyword evidence="2" id="KW-0813">Transport</keyword>
<keyword evidence="3" id="KW-0732">Signal</keyword>
<reference evidence="4 5" key="1">
    <citation type="submission" date="2020-08" db="EMBL/GenBank/DDBJ databases">
        <title>Sequencing the genomes of 1000 actinobacteria strains.</title>
        <authorList>
            <person name="Klenk H.-P."/>
        </authorList>
    </citation>
    <scope>NUCLEOTIDE SEQUENCE [LARGE SCALE GENOMIC DNA]</scope>
    <source>
        <strain evidence="4 5">DSM 45084</strain>
    </source>
</reference>
<comment type="caution">
    <text evidence="4">The sequence shown here is derived from an EMBL/GenBank/DDBJ whole genome shotgun (WGS) entry which is preliminary data.</text>
</comment>
<keyword evidence="5" id="KW-1185">Reference proteome</keyword>
<organism evidence="4 5">
    <name type="scientific">Saccharothrix violaceirubra</name>
    <dbReference type="NCBI Taxonomy" id="413306"/>
    <lineage>
        <taxon>Bacteria</taxon>
        <taxon>Bacillati</taxon>
        <taxon>Actinomycetota</taxon>
        <taxon>Actinomycetes</taxon>
        <taxon>Pseudonocardiales</taxon>
        <taxon>Pseudonocardiaceae</taxon>
        <taxon>Saccharothrix</taxon>
    </lineage>
</organism>
<dbReference type="Proteomes" id="UP000542674">
    <property type="component" value="Unassembled WGS sequence"/>
</dbReference>
<evidence type="ECO:0000256" key="2">
    <source>
        <dbReference type="ARBA" id="ARBA00022448"/>
    </source>
</evidence>
<dbReference type="SUPFAM" id="SSF53850">
    <property type="entry name" value="Periplasmic binding protein-like II"/>
    <property type="match status" value="1"/>
</dbReference>
<dbReference type="AlphaFoldDB" id="A0A7W7WWS8"/>
<accession>A0A7W7WWS8</accession>
<evidence type="ECO:0000256" key="1">
    <source>
        <dbReference type="ARBA" id="ARBA00008520"/>
    </source>
</evidence>
<dbReference type="InterPro" id="IPR050490">
    <property type="entry name" value="Bact_solute-bd_prot1"/>
</dbReference>
<feature type="chain" id="PRO_5039435937" evidence="3">
    <location>
        <begin position="23"/>
        <end position="420"/>
    </location>
</feature>
<comment type="similarity">
    <text evidence="1">Belongs to the bacterial solute-binding protein 1 family.</text>
</comment>
<dbReference type="PANTHER" id="PTHR43649">
    <property type="entry name" value="ARABINOSE-BINDING PROTEIN-RELATED"/>
    <property type="match status" value="1"/>
</dbReference>
<protein>
    <submittedName>
        <fullName evidence="4">Alpha-glucoside transport system substrate-binding protein</fullName>
    </submittedName>
</protein>
<evidence type="ECO:0000313" key="4">
    <source>
        <dbReference type="EMBL" id="MBB4966665.1"/>
    </source>
</evidence>
<dbReference type="EMBL" id="JACHJS010000001">
    <property type="protein sequence ID" value="MBB4966665.1"/>
    <property type="molecule type" value="Genomic_DNA"/>
</dbReference>
<name>A0A7W7WWS8_9PSEU</name>
<feature type="signal peptide" evidence="3">
    <location>
        <begin position="1"/>
        <end position="22"/>
    </location>
</feature>
<dbReference type="Pfam" id="PF01547">
    <property type="entry name" value="SBP_bac_1"/>
    <property type="match status" value="1"/>
</dbReference>
<gene>
    <name evidence="4" type="ORF">F4559_004024</name>
</gene>
<proteinExistence type="inferred from homology"/>
<sequence>MRNLVLVVLLVLSGCTAPGSTATVTILASWSGAEEAKFRRVLDAFEEQTGIEVDYIGTRALGQVLESEVQQGDPPDLVIFPSPGELATYAKRGYLHPLDDVLPGHREEYGDQWLELERAATDRQYGLAVKADLKGVIWFNPKELIEPKPARGAELQALVRRTRVTPWCVGMGASPYSGWPGTDWVETLLLRLSGPALYQDWTAGRLTWASSPVRAAWETWGALAGPDLVRGGARGALLTDFGDAGRGLFTDPPGCLLELQGTFAAGGYQGYETKPKAGIDYDFFEVPPFGEGRPAKAVAADLAAMFNDTPQARRLMAFLASASASAIWPGSGGAYSVNRRVPPAAYPDDVAKRVSGKLTEPGTFCFDASDLMPPTMRTAFHRAVLEYLADPGRLDEILANLDEVRAGVPPGEWLDFPCGS</sequence>
<dbReference type="PANTHER" id="PTHR43649:SF29">
    <property type="entry name" value="OSMOPROTECTIVE COMPOUNDS-BINDING PROTEIN GGTB"/>
    <property type="match status" value="1"/>
</dbReference>
<dbReference type="InterPro" id="IPR006059">
    <property type="entry name" value="SBP"/>
</dbReference>
<dbReference type="Gene3D" id="3.40.190.10">
    <property type="entry name" value="Periplasmic binding protein-like II"/>
    <property type="match status" value="2"/>
</dbReference>
<evidence type="ECO:0000313" key="5">
    <source>
        <dbReference type="Proteomes" id="UP000542674"/>
    </source>
</evidence>
<evidence type="ECO:0000256" key="3">
    <source>
        <dbReference type="SAM" id="SignalP"/>
    </source>
</evidence>